<accession>A0A4R0QZA8</accession>
<evidence type="ECO:0000313" key="2">
    <source>
        <dbReference type="Proteomes" id="UP000291289"/>
    </source>
</evidence>
<organism evidence="1 2">
    <name type="scientific">Alloscardovia theropitheci</name>
    <dbReference type="NCBI Taxonomy" id="2496842"/>
    <lineage>
        <taxon>Bacteria</taxon>
        <taxon>Bacillati</taxon>
        <taxon>Actinomycetota</taxon>
        <taxon>Actinomycetes</taxon>
        <taxon>Bifidobacteriales</taxon>
        <taxon>Bifidobacteriaceae</taxon>
        <taxon>Alloscardovia</taxon>
    </lineage>
</organism>
<dbReference type="Proteomes" id="UP000291289">
    <property type="component" value="Unassembled WGS sequence"/>
</dbReference>
<dbReference type="EMBL" id="RXLP01000023">
    <property type="protein sequence ID" value="TCD53936.1"/>
    <property type="molecule type" value="Genomic_DNA"/>
</dbReference>
<evidence type="ECO:0000313" key="1">
    <source>
        <dbReference type="EMBL" id="TCD53936.1"/>
    </source>
</evidence>
<dbReference type="RefSeq" id="WP_131284531.1">
    <property type="nucleotide sequence ID" value="NZ_RXLP01000023.1"/>
</dbReference>
<reference evidence="1 2" key="1">
    <citation type="submission" date="2018-12" db="EMBL/GenBank/DDBJ databases">
        <title>Alloscrdovia theropitheci sp. nov: a novel taxon from the feces of the bleeding-herat monkey (Theropithecus geleda).</title>
        <authorList>
            <person name="Modesto M."/>
        </authorList>
    </citation>
    <scope>NUCLEOTIDE SEQUENCE [LARGE SCALE GENOMIC DNA]</scope>
    <source>
        <strain evidence="1 2">GLDI4/2</strain>
    </source>
</reference>
<name>A0A4R0QZA8_9BIFI</name>
<comment type="caution">
    <text evidence="1">The sequence shown here is derived from an EMBL/GenBank/DDBJ whole genome shotgun (WGS) entry which is preliminary data.</text>
</comment>
<keyword evidence="2" id="KW-1185">Reference proteome</keyword>
<dbReference type="AlphaFoldDB" id="A0A4R0QZA8"/>
<dbReference type="OrthoDB" id="3239392at2"/>
<sequence length="98" mass="11343">MSSYVRQNRVVKVSRNYNCGASVRVNRYTHVDIENYSDATQTCTRISYETISACFDPETSCDKSEREIIKAIKDCLRPENAPEALYERLRECMDCLCD</sequence>
<gene>
    <name evidence="1" type="ORF">EJ419_05730</name>
</gene>
<protein>
    <submittedName>
        <fullName evidence="1">Uncharacterized protein</fullName>
    </submittedName>
</protein>
<proteinExistence type="predicted"/>